<sequence length="115" mass="12811">MTDTSYVNTIHEGNNKARDLVKKHKVLVVGVSWAAGFAEIVADAKKAYPDTFVVEFDKLDNALDKLELQKSFRNITDHCVTPDIFVNGKDLGTSEEIFELQRAGKLSETIKKALV</sequence>
<evidence type="ECO:0000313" key="1">
    <source>
        <dbReference type="EMBL" id="RDW25262.1"/>
    </source>
</evidence>
<dbReference type="EMBL" id="KZ859007">
    <property type="protein sequence ID" value="RDW25262.1"/>
    <property type="molecule type" value="Genomic_DNA"/>
</dbReference>
<dbReference type="SUPFAM" id="SSF52833">
    <property type="entry name" value="Thioredoxin-like"/>
    <property type="match status" value="1"/>
</dbReference>
<protein>
    <submittedName>
        <fullName evidence="1">Uncharacterized protein</fullName>
    </submittedName>
</protein>
<dbReference type="PROSITE" id="PS51354">
    <property type="entry name" value="GLUTAREDOXIN_2"/>
    <property type="match status" value="1"/>
</dbReference>
<dbReference type="InterPro" id="IPR036249">
    <property type="entry name" value="Thioredoxin-like_sf"/>
</dbReference>
<dbReference type="OrthoDB" id="418495at2759"/>
<proteinExistence type="predicted"/>
<name>A0A371C521_YARLL</name>
<organism evidence="1 2">
    <name type="scientific">Yarrowia lipolytica</name>
    <name type="common">Candida lipolytica</name>
    <dbReference type="NCBI Taxonomy" id="4952"/>
    <lineage>
        <taxon>Eukaryota</taxon>
        <taxon>Fungi</taxon>
        <taxon>Dikarya</taxon>
        <taxon>Ascomycota</taxon>
        <taxon>Saccharomycotina</taxon>
        <taxon>Dipodascomycetes</taxon>
        <taxon>Dipodascales</taxon>
        <taxon>Dipodascales incertae sedis</taxon>
        <taxon>Yarrowia</taxon>
    </lineage>
</organism>
<gene>
    <name evidence="1" type="ORF">B0I71DRAFT_132927</name>
</gene>
<evidence type="ECO:0000313" key="2">
    <source>
        <dbReference type="Proteomes" id="UP000256601"/>
    </source>
</evidence>
<reference evidence="1 2" key="1">
    <citation type="submission" date="2018-07" db="EMBL/GenBank/DDBJ databases">
        <title>Draft Genome Assemblies for Five Robust Yarrowia lipolytica Strains Exhibiting High Lipid Production and Pentose Sugar Utilization and Sugar Alcohol Secretion from Undetoxified Lignocellulosic Biomass Hydrolysates.</title>
        <authorList>
            <consortium name="DOE Joint Genome Institute"/>
            <person name="Walker C."/>
            <person name="Ryu S."/>
            <person name="Na H."/>
            <person name="Zane M."/>
            <person name="LaButti K."/>
            <person name="Lipzen A."/>
            <person name="Haridas S."/>
            <person name="Barry K."/>
            <person name="Grigoriev I.V."/>
            <person name="Quarterman J."/>
            <person name="Slininger P."/>
            <person name="Dien B."/>
            <person name="Trinh C.T."/>
        </authorList>
    </citation>
    <scope>NUCLEOTIDE SEQUENCE [LARGE SCALE GENOMIC DNA]</scope>
    <source>
        <strain evidence="1 2">YB392</strain>
    </source>
</reference>
<accession>A0A371C521</accession>
<dbReference type="AlphaFoldDB" id="A0A371C521"/>
<dbReference type="Gene3D" id="3.40.30.10">
    <property type="entry name" value="Glutaredoxin"/>
    <property type="match status" value="1"/>
</dbReference>
<dbReference type="Proteomes" id="UP000256601">
    <property type="component" value="Unassembled WGS sequence"/>
</dbReference>